<keyword evidence="7" id="KW-1185">Reference proteome</keyword>
<dbReference type="Pfam" id="PF12906">
    <property type="entry name" value="RINGv"/>
    <property type="match status" value="1"/>
</dbReference>
<dbReference type="PROSITE" id="PS51292">
    <property type="entry name" value="ZF_RING_CH"/>
    <property type="match status" value="1"/>
</dbReference>
<dbReference type="SUPFAM" id="SSF49879">
    <property type="entry name" value="SMAD/FHA domain"/>
    <property type="match status" value="1"/>
</dbReference>
<sequence length="478" mass="53188">MTSKTDLIIHCLTCTNDAHGLFDFESKSLIKQTFKLRSKDEDFRWAMYMLNSKIHLIESSLIDNFTLDNPSAYEILRVSYNSNEFQVQSPQNINNEMESSTPESNIIWVVHSDVIMKRFNCKNRKSLSTHSLTENDILKFGRIELSVKCIIMGAGITASDLNLKGLGFISPDKQSTNVCNYFEDMHESYHILDTQRASDCVSDDGADIDISNFDMVQDGNINSVDADSETCMANSGVTVNNTENVSNSENFGKLKSLVSTTTPLCRICLCGESDPGPLVTPCNCKGSLNYVHLECLRTWIKGRLSIVKDDDASFFWKELSCELCGKPYPSVLQVDDTETNLMDIKKPDAPYVVLEMRSNSGDGCFVVSVAKNKAIIGRGHESDVRLSDISVSRMHASLELDGGKVVIHDQQSKFGTLVRAKAPFSMPIKGPICLQIGRSILLISIKDVWSLKWPSCMRADLSQESNIVDLEPVTLVDP</sequence>
<evidence type="ECO:0000313" key="7">
    <source>
        <dbReference type="Proteomes" id="UP000002899"/>
    </source>
</evidence>
<evidence type="ECO:0000256" key="3">
    <source>
        <dbReference type="ARBA" id="ARBA00022833"/>
    </source>
</evidence>
<dbReference type="InterPro" id="IPR000253">
    <property type="entry name" value="FHA_dom"/>
</dbReference>
<dbReference type="AlphaFoldDB" id="A0A1N6LWA8"/>
<name>A0A1N6LWA8_BABMR</name>
<dbReference type="KEGG" id="bmic:BMR1_01G00330"/>
<dbReference type="PANTHER" id="PTHR46210:SF1">
    <property type="entry name" value="FHA DOMAIN-CONTAINING PROTEIN"/>
    <property type="match status" value="1"/>
</dbReference>
<keyword evidence="2" id="KW-0863">Zinc-finger</keyword>
<evidence type="ECO:0000259" key="4">
    <source>
        <dbReference type="PROSITE" id="PS50006"/>
    </source>
</evidence>
<dbReference type="InterPro" id="IPR013083">
    <property type="entry name" value="Znf_RING/FYVE/PHD"/>
</dbReference>
<dbReference type="SMART" id="SM00744">
    <property type="entry name" value="RINGv"/>
    <property type="match status" value="1"/>
</dbReference>
<dbReference type="PROSITE" id="PS50006">
    <property type="entry name" value="FHA_DOMAIN"/>
    <property type="match status" value="1"/>
</dbReference>
<reference evidence="6 7" key="3">
    <citation type="journal article" date="2016" name="Sci. Rep.">
        <title>Genome-wide diversity and gene expression profiling of Babesia microti isolates identify polymorphic genes that mediate host-pathogen interactions.</title>
        <authorList>
            <person name="Silva J.C."/>
            <person name="Cornillot E."/>
            <person name="McCracken C."/>
            <person name="Usmani-Brown S."/>
            <person name="Dwivedi A."/>
            <person name="Ifeonu O.O."/>
            <person name="Crabtree J."/>
            <person name="Gotia H.T."/>
            <person name="Virji A.Z."/>
            <person name="Reynes C."/>
            <person name="Colinge J."/>
            <person name="Kumar V."/>
            <person name="Lawres L."/>
            <person name="Pazzi J.E."/>
            <person name="Pablo J.V."/>
            <person name="Hung C."/>
            <person name="Brancato J."/>
            <person name="Kumari P."/>
            <person name="Orvis J."/>
            <person name="Tretina K."/>
            <person name="Chibucos M."/>
            <person name="Ott S."/>
            <person name="Sadzewicz L."/>
            <person name="Sengamalay N."/>
            <person name="Shetty A.C."/>
            <person name="Su Q."/>
            <person name="Tallon L."/>
            <person name="Fraser C.M."/>
            <person name="Frutos R."/>
            <person name="Molina D.M."/>
            <person name="Krause P.J."/>
            <person name="Ben Mamoun C."/>
        </authorList>
    </citation>
    <scope>NUCLEOTIDE SEQUENCE [LARGE SCALE GENOMIC DNA]</scope>
    <source>
        <strain evidence="6 7">RI</strain>
    </source>
</reference>
<dbReference type="PANTHER" id="PTHR46210">
    <property type="entry name" value="FHA DOMAIN-CONTAINING PROTEIN"/>
    <property type="match status" value="1"/>
</dbReference>
<dbReference type="Proteomes" id="UP000002899">
    <property type="component" value="Chromosome I"/>
</dbReference>
<dbReference type="GO" id="GO:0008270">
    <property type="term" value="F:zinc ion binding"/>
    <property type="evidence" value="ECO:0007669"/>
    <property type="project" value="UniProtKB-KW"/>
</dbReference>
<keyword evidence="3" id="KW-0862">Zinc</keyword>
<dbReference type="InterPro" id="IPR008984">
    <property type="entry name" value="SMAD_FHA_dom_sf"/>
</dbReference>
<dbReference type="Gene3D" id="2.60.200.20">
    <property type="match status" value="1"/>
</dbReference>
<gene>
    <name evidence="6" type="ORF">BMR1_01G00330</name>
</gene>
<dbReference type="CDD" id="cd16495">
    <property type="entry name" value="RING_CH-C4HC3_MARCH"/>
    <property type="match status" value="1"/>
</dbReference>
<dbReference type="SUPFAM" id="SSF57850">
    <property type="entry name" value="RING/U-box"/>
    <property type="match status" value="1"/>
</dbReference>
<evidence type="ECO:0000256" key="1">
    <source>
        <dbReference type="ARBA" id="ARBA00022723"/>
    </source>
</evidence>
<dbReference type="InterPro" id="IPR011016">
    <property type="entry name" value="Znf_RING-CH"/>
</dbReference>
<accession>A0A1N6LWA8</accession>
<evidence type="ECO:0000256" key="2">
    <source>
        <dbReference type="ARBA" id="ARBA00022771"/>
    </source>
</evidence>
<dbReference type="OrthoDB" id="264354at2759"/>
<dbReference type="EMBL" id="FO082871">
    <property type="protein sequence ID" value="SIO73157.1"/>
    <property type="molecule type" value="Genomic_DNA"/>
</dbReference>
<dbReference type="GeneID" id="24423148"/>
<organism evidence="6 7">
    <name type="scientific">Babesia microti (strain RI)</name>
    <dbReference type="NCBI Taxonomy" id="1133968"/>
    <lineage>
        <taxon>Eukaryota</taxon>
        <taxon>Sar</taxon>
        <taxon>Alveolata</taxon>
        <taxon>Apicomplexa</taxon>
        <taxon>Aconoidasida</taxon>
        <taxon>Piroplasmida</taxon>
        <taxon>Babesiidae</taxon>
        <taxon>Babesia</taxon>
    </lineage>
</organism>
<dbReference type="CDD" id="cd00060">
    <property type="entry name" value="FHA"/>
    <property type="match status" value="1"/>
</dbReference>
<dbReference type="RefSeq" id="XP_021337268.1">
    <property type="nucleotide sequence ID" value="XM_021482994.1"/>
</dbReference>
<evidence type="ECO:0000259" key="5">
    <source>
        <dbReference type="PROSITE" id="PS51292"/>
    </source>
</evidence>
<dbReference type="Gene3D" id="3.30.40.10">
    <property type="entry name" value="Zinc/RING finger domain, C3HC4 (zinc finger)"/>
    <property type="match status" value="1"/>
</dbReference>
<feature type="domain" description="FHA" evidence="4">
    <location>
        <begin position="374"/>
        <end position="418"/>
    </location>
</feature>
<dbReference type="SMART" id="SM00240">
    <property type="entry name" value="FHA"/>
    <property type="match status" value="1"/>
</dbReference>
<reference evidence="6 7" key="1">
    <citation type="journal article" date="2012" name="Nucleic Acids Res.">
        <title>Sequencing of the smallest Apicomplexan genome from the human pathogen Babesia microti.</title>
        <authorList>
            <person name="Cornillot E."/>
            <person name="Hadj-Kaddour K."/>
            <person name="Dassouli A."/>
            <person name="Noel B."/>
            <person name="Ranwez V."/>
            <person name="Vacherie B."/>
            <person name="Augagneur Y."/>
            <person name="Bres V."/>
            <person name="Duclos A."/>
            <person name="Randazzo S."/>
            <person name="Carcy B."/>
            <person name="Debierre-Grockiego F."/>
            <person name="Delbecq S."/>
            <person name="Moubri-Menage K."/>
            <person name="Shams-Eldin H."/>
            <person name="Usmani-Brown S."/>
            <person name="Bringaud F."/>
            <person name="Wincker P."/>
            <person name="Vivares C.P."/>
            <person name="Schwarz R.T."/>
            <person name="Schetters T.P."/>
            <person name="Krause P.J."/>
            <person name="Gorenflot A."/>
            <person name="Berry V."/>
            <person name="Barbe V."/>
            <person name="Ben Mamoun C."/>
        </authorList>
    </citation>
    <scope>NUCLEOTIDE SEQUENCE [LARGE SCALE GENOMIC DNA]</scope>
    <source>
        <strain evidence="6 7">RI</strain>
    </source>
</reference>
<dbReference type="Pfam" id="PF00498">
    <property type="entry name" value="FHA"/>
    <property type="match status" value="1"/>
</dbReference>
<dbReference type="VEuPathDB" id="PiroplasmaDB:BMR1_01G00330"/>
<reference evidence="6 7" key="2">
    <citation type="journal article" date="2013" name="PLoS ONE">
        <title>Whole genome mapping and re-organization of the nuclear and mitochondrial genomes of Babesia microti isolates.</title>
        <authorList>
            <person name="Cornillot E."/>
            <person name="Dassouli A."/>
            <person name="Garg A."/>
            <person name="Pachikara N."/>
            <person name="Randazzo S."/>
            <person name="Depoix D."/>
            <person name="Carcy B."/>
            <person name="Delbecq S."/>
            <person name="Frutos R."/>
            <person name="Silva J.C."/>
            <person name="Sutton R."/>
            <person name="Krause P.J."/>
            <person name="Mamoun C.B."/>
        </authorList>
    </citation>
    <scope>NUCLEOTIDE SEQUENCE [LARGE SCALE GENOMIC DNA]</scope>
    <source>
        <strain evidence="6 7">RI</strain>
    </source>
</reference>
<keyword evidence="1" id="KW-0479">Metal-binding</keyword>
<proteinExistence type="predicted"/>
<protein>
    <submittedName>
        <fullName evidence="6">FHA domain protein, putative</fullName>
    </submittedName>
</protein>
<feature type="domain" description="RING-CH-type" evidence="5">
    <location>
        <begin position="257"/>
        <end position="331"/>
    </location>
</feature>
<evidence type="ECO:0000313" key="6">
    <source>
        <dbReference type="EMBL" id="SIO73157.1"/>
    </source>
</evidence>